<gene>
    <name evidence="2" type="ORF">GWA01_22610</name>
</gene>
<protein>
    <submittedName>
        <fullName evidence="2">Peptidase</fullName>
    </submittedName>
</protein>
<reference evidence="2 3" key="1">
    <citation type="submission" date="2019-07" db="EMBL/GenBank/DDBJ databases">
        <title>Whole genome shotgun sequence of Gluconobacter wancherniae NBRC 103581.</title>
        <authorList>
            <person name="Hosoyama A."/>
            <person name="Uohara A."/>
            <person name="Ohji S."/>
            <person name="Ichikawa N."/>
        </authorList>
    </citation>
    <scope>NUCLEOTIDE SEQUENCE [LARGE SCALE GENOMIC DNA]</scope>
    <source>
        <strain evidence="2 3">NBRC 103581</strain>
    </source>
</reference>
<dbReference type="RefSeq" id="WP_146798063.1">
    <property type="nucleotide sequence ID" value="NZ_BARC01000002.1"/>
</dbReference>
<evidence type="ECO:0000313" key="3">
    <source>
        <dbReference type="Proteomes" id="UP000321230"/>
    </source>
</evidence>
<dbReference type="PANTHER" id="PTHR43056:SF5">
    <property type="entry name" value="PEPTIDASE S9 PROLYL OLIGOPEPTIDASE CATALYTIC DOMAIN-CONTAINING PROTEIN"/>
    <property type="match status" value="1"/>
</dbReference>
<organism evidence="2 3">
    <name type="scientific">Gluconobacter wancherniae NBRC 103581</name>
    <dbReference type="NCBI Taxonomy" id="656744"/>
    <lineage>
        <taxon>Bacteria</taxon>
        <taxon>Pseudomonadati</taxon>
        <taxon>Pseudomonadota</taxon>
        <taxon>Alphaproteobacteria</taxon>
        <taxon>Acetobacterales</taxon>
        <taxon>Acetobacteraceae</taxon>
        <taxon>Gluconobacter</taxon>
    </lineage>
</organism>
<dbReference type="InterPro" id="IPR029058">
    <property type="entry name" value="AB_hydrolase_fold"/>
</dbReference>
<dbReference type="InterPro" id="IPR050585">
    <property type="entry name" value="Xaa-Pro_dipeptidyl-ppase/CocE"/>
</dbReference>
<dbReference type="AlphaFoldDB" id="A0A511B4K3"/>
<dbReference type="EMBL" id="BJUZ01000003">
    <property type="protein sequence ID" value="GEK94491.1"/>
    <property type="molecule type" value="Genomic_DNA"/>
</dbReference>
<comment type="caution">
    <text evidence="2">The sequence shown here is derived from an EMBL/GenBank/DDBJ whole genome shotgun (WGS) entry which is preliminary data.</text>
</comment>
<feature type="domain" description="Peptidase S9 prolyl oligopeptidase catalytic" evidence="1">
    <location>
        <begin position="428"/>
        <end position="631"/>
    </location>
</feature>
<dbReference type="GO" id="GO:0008236">
    <property type="term" value="F:serine-type peptidase activity"/>
    <property type="evidence" value="ECO:0007669"/>
    <property type="project" value="InterPro"/>
</dbReference>
<dbReference type="PANTHER" id="PTHR43056">
    <property type="entry name" value="PEPTIDASE S9 PROLYL OLIGOPEPTIDASE"/>
    <property type="match status" value="1"/>
</dbReference>
<proteinExistence type="predicted"/>
<evidence type="ECO:0000259" key="1">
    <source>
        <dbReference type="Pfam" id="PF00326"/>
    </source>
</evidence>
<dbReference type="SUPFAM" id="SSF53474">
    <property type="entry name" value="alpha/beta-Hydrolases"/>
    <property type="match status" value="1"/>
</dbReference>
<evidence type="ECO:0000313" key="2">
    <source>
        <dbReference type="EMBL" id="GEK94491.1"/>
    </source>
</evidence>
<name>A0A511B4K3_9PROT</name>
<dbReference type="InterPro" id="IPR001375">
    <property type="entry name" value="Peptidase_S9_cat"/>
</dbReference>
<keyword evidence="3" id="KW-1185">Reference proteome</keyword>
<sequence length="633" mass="68894">MNDRAHTLSAGNWPSWVAPSLVAGKTTSLSELRTAGNWIFWLENRPEEKGRGVVVGRSPDGIIHDLTPVETDVGSRVHEYGGGAWDVRLNGETPSIAFSDRRKGGLWYVEDGQLDCWCPAGNMPENRYADITFDPVGASVFCVQESHSIGKAEAAIIHVNSAGQKTVLVHGADFYAAPRPSPDGHFLTWFSWDDPEMPWTATRLDVAVLQRATMELGVPHQLGGQTPCSIIEPRWADSATLYATSDISGCWAPIRFQWIGGEWTATMLPDARAEIGLPHWVFSQRTMTPLPDGCLLALGIRHGLNHVLRFDGHIWEELLLGAPVNVPERLADGRLAWIDAPSEAPPAIAVGLPETGFERFRESVILPPGITGEDIAAPQPLTFPTTNGVEAHALFYPPSRSSSSLRPDEKPPLVVMAHGGPTGRANPGFAFKVQWWTSRGFAVLDVNYRGSTGFGRAYREALDGEWGVADVEDCLAGVRAVVERDLVDPSRCVIRGSSAGGLTVLAALAQSDLFAAGTSLYGVTDLRALAAETHKFEARYLDRLIGPYPQDEAVYLERSPVTQAQSISVPVLFLHGGADNVVPLAQAQAMCTKLEHSELHVYPEEGHGFRTSSSIEDSLTRELAFYRKVLDLS</sequence>
<dbReference type="Gene3D" id="3.40.50.1820">
    <property type="entry name" value="alpha/beta hydrolase"/>
    <property type="match status" value="1"/>
</dbReference>
<dbReference type="Pfam" id="PF00326">
    <property type="entry name" value="Peptidase_S9"/>
    <property type="match status" value="1"/>
</dbReference>
<dbReference type="OrthoDB" id="1094230at2"/>
<dbReference type="GO" id="GO:0006508">
    <property type="term" value="P:proteolysis"/>
    <property type="evidence" value="ECO:0007669"/>
    <property type="project" value="InterPro"/>
</dbReference>
<accession>A0A511B4K3</accession>
<dbReference type="SUPFAM" id="SSF69322">
    <property type="entry name" value="Tricorn protease domain 2"/>
    <property type="match status" value="1"/>
</dbReference>
<dbReference type="Proteomes" id="UP000321230">
    <property type="component" value="Unassembled WGS sequence"/>
</dbReference>